<gene>
    <name evidence="3" type="ORF">EJ995_06510</name>
</gene>
<proteinExistence type="predicted"/>
<name>A0A3S9MXN3_9FLAO</name>
<feature type="transmembrane region" description="Helical" evidence="1">
    <location>
        <begin position="39"/>
        <end position="59"/>
    </location>
</feature>
<evidence type="ECO:0000313" key="4">
    <source>
        <dbReference type="Proteomes" id="UP000279600"/>
    </source>
</evidence>
<keyword evidence="1" id="KW-0812">Transmembrane</keyword>
<reference evidence="3 4" key="1">
    <citation type="submission" date="2018-12" db="EMBL/GenBank/DDBJ databases">
        <title>Complete genome of Nonlabens sp. MJ115.</title>
        <authorList>
            <person name="Choi H.S."/>
            <person name="Jung J."/>
        </authorList>
    </citation>
    <scope>NUCLEOTIDE SEQUENCE [LARGE SCALE GENOMIC DNA]</scope>
    <source>
        <strain evidence="3 4">MJ115</strain>
    </source>
</reference>
<feature type="transmembrane region" description="Helical" evidence="1">
    <location>
        <begin position="9"/>
        <end position="27"/>
    </location>
</feature>
<keyword evidence="1" id="KW-1133">Transmembrane helix</keyword>
<evidence type="ECO:0000256" key="1">
    <source>
        <dbReference type="SAM" id="Phobius"/>
    </source>
</evidence>
<evidence type="ECO:0000313" key="3">
    <source>
        <dbReference type="EMBL" id="AZQ43898.1"/>
    </source>
</evidence>
<dbReference type="AlphaFoldDB" id="A0A3S9MXN3"/>
<dbReference type="Pfam" id="PF06713">
    <property type="entry name" value="bPH_4"/>
    <property type="match status" value="1"/>
</dbReference>
<dbReference type="OrthoDB" id="1437824at2"/>
<dbReference type="Proteomes" id="UP000279600">
    <property type="component" value="Chromosome"/>
</dbReference>
<evidence type="ECO:0000259" key="2">
    <source>
        <dbReference type="Pfam" id="PF06713"/>
    </source>
</evidence>
<feature type="domain" description="Uncharacterized protein YyaB-like PH" evidence="2">
    <location>
        <begin position="61"/>
        <end position="136"/>
    </location>
</feature>
<organism evidence="3 4">
    <name type="scientific">Nonlabens ponticola</name>
    <dbReference type="NCBI Taxonomy" id="2496866"/>
    <lineage>
        <taxon>Bacteria</taxon>
        <taxon>Pseudomonadati</taxon>
        <taxon>Bacteroidota</taxon>
        <taxon>Flavobacteriia</taxon>
        <taxon>Flavobacteriales</taxon>
        <taxon>Flavobacteriaceae</taxon>
        <taxon>Nonlabens</taxon>
    </lineage>
</organism>
<dbReference type="RefSeq" id="WP_126446792.1">
    <property type="nucleotide sequence ID" value="NZ_CP034549.1"/>
</dbReference>
<keyword evidence="1" id="KW-0472">Membrane</keyword>
<dbReference type="GO" id="GO:0030153">
    <property type="term" value="P:bacteriocin immunity"/>
    <property type="evidence" value="ECO:0007669"/>
    <property type="project" value="InterPro"/>
</dbReference>
<dbReference type="KEGG" id="noj:EJ995_06510"/>
<keyword evidence="4" id="KW-1185">Reference proteome</keyword>
<dbReference type="EMBL" id="CP034549">
    <property type="protein sequence ID" value="AZQ43898.1"/>
    <property type="molecule type" value="Genomic_DNA"/>
</dbReference>
<protein>
    <recommendedName>
        <fullName evidence="2">Uncharacterized protein YyaB-like PH domain-containing protein</fullName>
    </recommendedName>
</protein>
<dbReference type="InterPro" id="IPR009589">
    <property type="entry name" value="PH_YyaB-like"/>
</dbReference>
<accession>A0A3S9MXN3</accession>
<sequence>MRYRSKKGFLMILVVVTVCSILFYLMYSGLHNSQKELSFWIPSIVIMLIIPLLLLWILFQTYYKLGDGKLKYVSGPLRGSIEIKDINRIIKNTTLWVGLKPATARNGIIIKYGSYDELYISPKRADKFIEHLLELNPEIIVSDEEDYASI</sequence>